<sequence>MAQEYIKIRKSASDNWLVLPQPDSGALSYDFETTYTEDSGRTQTGTAVVSPLFTVEALGYSRAAVSKTMLEQILKIIAKGQQFQLHYYSAYYGGWCTAWFYVGKGQLNIGRLNEDKELFTSLEFNMVGVYPLT</sequence>
<reference evidence="1" key="1">
    <citation type="journal article" date="2021" name="Proc. Natl. Acad. Sci. U.S.A.">
        <title>A Catalog of Tens of Thousands of Viruses from Human Metagenomes Reveals Hidden Associations with Chronic Diseases.</title>
        <authorList>
            <person name="Tisza M.J."/>
            <person name="Buck C.B."/>
        </authorList>
    </citation>
    <scope>NUCLEOTIDE SEQUENCE</scope>
    <source>
        <strain evidence="1">Ct0UA44</strain>
    </source>
</reference>
<proteinExistence type="predicted"/>
<dbReference type="EMBL" id="BK015157">
    <property type="protein sequence ID" value="DAD93332.1"/>
    <property type="molecule type" value="Genomic_DNA"/>
</dbReference>
<evidence type="ECO:0000313" key="1">
    <source>
        <dbReference type="EMBL" id="DAD93332.1"/>
    </source>
</evidence>
<protein>
    <submittedName>
        <fullName evidence="1">Uncharacterized protein</fullName>
    </submittedName>
</protein>
<organism evidence="1">
    <name type="scientific">Siphoviridae sp. ct0UA44</name>
    <dbReference type="NCBI Taxonomy" id="2826266"/>
    <lineage>
        <taxon>Viruses</taxon>
        <taxon>Duplodnaviria</taxon>
        <taxon>Heunggongvirae</taxon>
        <taxon>Uroviricota</taxon>
        <taxon>Caudoviricetes</taxon>
    </lineage>
</organism>
<name>A0A8S5NG17_9CAUD</name>
<accession>A0A8S5NG17</accession>